<keyword evidence="2" id="KW-1185">Reference proteome</keyword>
<evidence type="ECO:0000313" key="1">
    <source>
        <dbReference type="EMBL" id="GIX75136.1"/>
    </source>
</evidence>
<dbReference type="AlphaFoldDB" id="A0AAV4MRS1"/>
<evidence type="ECO:0000313" key="2">
    <source>
        <dbReference type="Proteomes" id="UP001054945"/>
    </source>
</evidence>
<accession>A0AAV4MRS1</accession>
<protein>
    <submittedName>
        <fullName evidence="1">Uncharacterized protein</fullName>
    </submittedName>
</protein>
<reference evidence="1 2" key="1">
    <citation type="submission" date="2021-06" db="EMBL/GenBank/DDBJ databases">
        <title>Caerostris extrusa draft genome.</title>
        <authorList>
            <person name="Kono N."/>
            <person name="Arakawa K."/>
        </authorList>
    </citation>
    <scope>NUCLEOTIDE SEQUENCE [LARGE SCALE GENOMIC DNA]</scope>
</reference>
<dbReference type="Proteomes" id="UP001054945">
    <property type="component" value="Unassembled WGS sequence"/>
</dbReference>
<sequence>MTQPGCERGTWECQSASHLSIQAPIPPFPEQLPFSSQSQNKDGNLPFTEMTVLTSNKCDKCLRAIQFEAHFVINAHHSQIRTAQSGAYMIRRRVSSTRRSSLCKGSSWTCAAAFTPLSIRERGVMDEKTRIHFITMFNAPSPPPSQVDLL</sequence>
<gene>
    <name evidence="1" type="ORF">CEXT_392741</name>
</gene>
<proteinExistence type="predicted"/>
<organism evidence="1 2">
    <name type="scientific">Caerostris extrusa</name>
    <name type="common">Bark spider</name>
    <name type="synonym">Caerostris bankana</name>
    <dbReference type="NCBI Taxonomy" id="172846"/>
    <lineage>
        <taxon>Eukaryota</taxon>
        <taxon>Metazoa</taxon>
        <taxon>Ecdysozoa</taxon>
        <taxon>Arthropoda</taxon>
        <taxon>Chelicerata</taxon>
        <taxon>Arachnida</taxon>
        <taxon>Araneae</taxon>
        <taxon>Araneomorphae</taxon>
        <taxon>Entelegynae</taxon>
        <taxon>Araneoidea</taxon>
        <taxon>Araneidae</taxon>
        <taxon>Caerostris</taxon>
    </lineage>
</organism>
<dbReference type="EMBL" id="BPLR01002563">
    <property type="protein sequence ID" value="GIX75136.1"/>
    <property type="molecule type" value="Genomic_DNA"/>
</dbReference>
<comment type="caution">
    <text evidence="1">The sequence shown here is derived from an EMBL/GenBank/DDBJ whole genome shotgun (WGS) entry which is preliminary data.</text>
</comment>
<name>A0AAV4MRS1_CAEEX</name>